<dbReference type="Gene3D" id="1.10.30.50">
    <property type="match status" value="1"/>
</dbReference>
<evidence type="ECO:0000313" key="3">
    <source>
        <dbReference type="EMBL" id="MSD17276.1"/>
    </source>
</evidence>
<evidence type="ECO:0000313" key="5">
    <source>
        <dbReference type="Proteomes" id="UP000431304"/>
    </source>
</evidence>
<dbReference type="EMBL" id="CYYA01000019">
    <property type="protein sequence ID" value="CUN20714.1"/>
    <property type="molecule type" value="Genomic_DNA"/>
</dbReference>
<dbReference type="Proteomes" id="UP000095492">
    <property type="component" value="Unassembled WGS sequence"/>
</dbReference>
<dbReference type="CDD" id="cd00085">
    <property type="entry name" value="HNHc"/>
    <property type="match status" value="1"/>
</dbReference>
<keyword evidence="2" id="KW-0255">Endonuclease</keyword>
<accession>A0A173V0X1</accession>
<protein>
    <submittedName>
        <fullName evidence="2">HNH endonuclease</fullName>
    </submittedName>
</protein>
<dbReference type="Pfam" id="PF01844">
    <property type="entry name" value="HNH"/>
    <property type="match status" value="1"/>
</dbReference>
<dbReference type="GO" id="GO:0004519">
    <property type="term" value="F:endonuclease activity"/>
    <property type="evidence" value="ECO:0007669"/>
    <property type="project" value="UniProtKB-KW"/>
</dbReference>
<proteinExistence type="predicted"/>
<keyword evidence="2" id="KW-0378">Hydrolase</keyword>
<dbReference type="AlphaFoldDB" id="A0A173V0X1"/>
<dbReference type="GO" id="GO:0008270">
    <property type="term" value="F:zinc ion binding"/>
    <property type="evidence" value="ECO:0007669"/>
    <property type="project" value="InterPro"/>
</dbReference>
<feature type="domain" description="HNH nuclease" evidence="1">
    <location>
        <begin position="21"/>
        <end position="72"/>
    </location>
</feature>
<dbReference type="GO" id="GO:0003676">
    <property type="term" value="F:nucleic acid binding"/>
    <property type="evidence" value="ECO:0007669"/>
    <property type="project" value="InterPro"/>
</dbReference>
<keyword evidence="2" id="KW-0540">Nuclease</keyword>
<dbReference type="SMART" id="SM00507">
    <property type="entry name" value="HNHc"/>
    <property type="match status" value="1"/>
</dbReference>
<dbReference type="GeneID" id="42785932"/>
<dbReference type="RefSeq" id="WP_021738432.1">
    <property type="nucleotide sequence ID" value="NZ_CABKSU010000030.1"/>
</dbReference>
<reference evidence="3 5" key="2">
    <citation type="journal article" date="2019" name="Nat. Med.">
        <title>A library of human gut bacterial isolates paired with longitudinal multiomics data enables mechanistic microbiome research.</title>
        <authorList>
            <person name="Poyet M."/>
            <person name="Groussin M."/>
            <person name="Gibbons S.M."/>
            <person name="Avila-Pacheco J."/>
            <person name="Jiang X."/>
            <person name="Kearney S.M."/>
            <person name="Perrotta A.R."/>
            <person name="Berdy B."/>
            <person name="Zhao S."/>
            <person name="Lieberman T.D."/>
            <person name="Swanson P.K."/>
            <person name="Smith M."/>
            <person name="Roesemann S."/>
            <person name="Alexander J.E."/>
            <person name="Rich S.A."/>
            <person name="Livny J."/>
            <person name="Vlamakis H."/>
            <person name="Clish C."/>
            <person name="Bullock K."/>
            <person name="Deik A."/>
            <person name="Scott J."/>
            <person name="Pierce K.A."/>
            <person name="Xavier R.J."/>
            <person name="Alm E.J."/>
        </authorList>
    </citation>
    <scope>NUCLEOTIDE SEQUENCE [LARGE SCALE GENOMIC DNA]</scope>
    <source>
        <strain evidence="3 5">BIOML-A3</strain>
    </source>
</reference>
<evidence type="ECO:0000259" key="1">
    <source>
        <dbReference type="SMART" id="SM00507"/>
    </source>
</evidence>
<dbReference type="OrthoDB" id="9802901at2"/>
<dbReference type="EMBL" id="WKRA01000036">
    <property type="protein sequence ID" value="MSD17276.1"/>
    <property type="molecule type" value="Genomic_DNA"/>
</dbReference>
<name>A0A173V0X1_EUBRA</name>
<dbReference type="STRING" id="39490.ERS852448_02405"/>
<evidence type="ECO:0000313" key="2">
    <source>
        <dbReference type="EMBL" id="CUN20714.1"/>
    </source>
</evidence>
<gene>
    <name evidence="2" type="ORF">ERS852448_02405</name>
    <name evidence="3" type="ORF">GKE72_14685</name>
</gene>
<dbReference type="InterPro" id="IPR002711">
    <property type="entry name" value="HNH"/>
</dbReference>
<reference evidence="2 4" key="1">
    <citation type="submission" date="2015-09" db="EMBL/GenBank/DDBJ databases">
        <authorList>
            <consortium name="Pathogen Informatics"/>
        </authorList>
    </citation>
    <scope>NUCLEOTIDE SEQUENCE [LARGE SCALE GENOMIC DNA]</scope>
    <source>
        <strain evidence="2 4">2789STDY5608891</strain>
    </source>
</reference>
<evidence type="ECO:0000313" key="4">
    <source>
        <dbReference type="Proteomes" id="UP000095492"/>
    </source>
</evidence>
<dbReference type="InterPro" id="IPR003615">
    <property type="entry name" value="HNH_nuc"/>
</dbReference>
<organism evidence="2 4">
    <name type="scientific">Eubacterium ramulus</name>
    <dbReference type="NCBI Taxonomy" id="39490"/>
    <lineage>
        <taxon>Bacteria</taxon>
        <taxon>Bacillati</taxon>
        <taxon>Bacillota</taxon>
        <taxon>Clostridia</taxon>
        <taxon>Eubacteriales</taxon>
        <taxon>Eubacteriaceae</taxon>
        <taxon>Eubacterium</taxon>
    </lineage>
</organism>
<dbReference type="Proteomes" id="UP000431304">
    <property type="component" value="Unassembled WGS sequence"/>
</dbReference>
<sequence length="231" mass="26881">MRPINKGESPYKKINEYKDALPYLERRIGMYCSYCEFSIPHVPEVEHVVSKSKGGDLTDWNNLNLGCKYCNTRKKAQTMPKNKKNYLWPDEDNTAIAYSYINGIPKVNEELLIKLDSTGDYLKRARNTYKLVGLGNFPTGKDRDRRFGQRNIAYQKALNSLENWNHMKDLSKEYQNDMKKQIIMTALGDGFFSIWMEVFCNEPEIRLALIEAFPGTNLNYYDEKGCVKEII</sequence>